<dbReference type="Gene3D" id="3.40.50.2000">
    <property type="entry name" value="Glycogen Phosphorylase B"/>
    <property type="match status" value="2"/>
</dbReference>
<dbReference type="Pfam" id="PF26337">
    <property type="entry name" value="Gtf3_C"/>
    <property type="match status" value="1"/>
</dbReference>
<evidence type="ECO:0008006" key="6">
    <source>
        <dbReference type="Google" id="ProtNLM"/>
    </source>
</evidence>
<feature type="domain" description="Glucosyltransferase 3-like N-terminal" evidence="2">
    <location>
        <begin position="11"/>
        <end position="137"/>
    </location>
</feature>
<dbReference type="Pfam" id="PF26334">
    <property type="entry name" value="Gtf3_N"/>
    <property type="match status" value="1"/>
</dbReference>
<dbReference type="RefSeq" id="WP_132224899.1">
    <property type="nucleotide sequence ID" value="NZ_JANKBG010000011.1"/>
</dbReference>
<evidence type="ECO:0000313" key="4">
    <source>
        <dbReference type="EMBL" id="TCU59111.1"/>
    </source>
</evidence>
<keyword evidence="5" id="KW-1185">Reference proteome</keyword>
<organism evidence="4 5">
    <name type="scientific">Longicatena caecimuris</name>
    <dbReference type="NCBI Taxonomy" id="1796635"/>
    <lineage>
        <taxon>Bacteria</taxon>
        <taxon>Bacillati</taxon>
        <taxon>Bacillota</taxon>
        <taxon>Erysipelotrichia</taxon>
        <taxon>Erysipelotrichales</taxon>
        <taxon>Erysipelotrichaceae</taxon>
        <taxon>Longicatena</taxon>
    </lineage>
</organism>
<gene>
    <name evidence="4" type="ORF">EDD61_11139</name>
</gene>
<evidence type="ECO:0000256" key="1">
    <source>
        <dbReference type="ARBA" id="ARBA00022679"/>
    </source>
</evidence>
<accession>A0A4R3TB43</accession>
<keyword evidence="1" id="KW-0808">Transferase</keyword>
<dbReference type="PIRSF" id="PIRSF007023">
    <property type="entry name" value="UDP-Galf_transf"/>
    <property type="match status" value="1"/>
</dbReference>
<reference evidence="4 5" key="1">
    <citation type="submission" date="2019-03" db="EMBL/GenBank/DDBJ databases">
        <title>Genomic Encyclopedia of Type Strains, Phase IV (KMG-IV): sequencing the most valuable type-strain genomes for metagenomic binning, comparative biology and taxonomic classification.</title>
        <authorList>
            <person name="Goeker M."/>
        </authorList>
    </citation>
    <scope>NUCLEOTIDE SEQUENCE [LARGE SCALE GENOMIC DNA]</scope>
    <source>
        <strain evidence="4 5">DSM 29481</strain>
    </source>
</reference>
<dbReference type="Proteomes" id="UP000295773">
    <property type="component" value="Unassembled WGS sequence"/>
</dbReference>
<proteinExistence type="predicted"/>
<evidence type="ECO:0000259" key="2">
    <source>
        <dbReference type="Pfam" id="PF26334"/>
    </source>
</evidence>
<dbReference type="AlphaFoldDB" id="A0A4R3TB43"/>
<dbReference type="EMBL" id="SMBP01000011">
    <property type="protein sequence ID" value="TCU59111.1"/>
    <property type="molecule type" value="Genomic_DNA"/>
</dbReference>
<dbReference type="InterPro" id="IPR058591">
    <property type="entry name" value="Gtf3_N"/>
</dbReference>
<feature type="domain" description="Glucosyltransferase 3-like C-terminal" evidence="3">
    <location>
        <begin position="159"/>
        <end position="320"/>
    </location>
</feature>
<dbReference type="InterPro" id="IPR058592">
    <property type="entry name" value="Gtf3_C"/>
</dbReference>
<evidence type="ECO:0000313" key="5">
    <source>
        <dbReference type="Proteomes" id="UP000295773"/>
    </source>
</evidence>
<evidence type="ECO:0000259" key="3">
    <source>
        <dbReference type="Pfam" id="PF26337"/>
    </source>
</evidence>
<protein>
    <recommendedName>
        <fullName evidence="6">Beta-1,6-galactofuranosyltransferase</fullName>
    </recommendedName>
</protein>
<name>A0A4R3TB43_9FIRM</name>
<comment type="caution">
    <text evidence="4">The sequence shown here is derived from an EMBL/GenBank/DDBJ whole genome shotgun (WGS) entry which is preliminary data.</text>
</comment>
<sequence length="325" mass="37688">MNIYQLEDYDVQGVDAGSKARIDVCQILHEQGIEALLHHYEKSRLKRLLESIKLTFIKKKDKRLIVQYPISRWNQKILRRSKGQGIIYLIHDLQSIRCGRLLQEDLQNFTSMDTLIVHNSVMAKLIRQTGFQGNIIELMVFDYLSNPIPWQQRKLTKEIVYAGNLEKSHFISQLHHLDNLIFRLYGRYIKANQSRHILYEGAYPANTLPAALKGSFGLIWDGDDLNGCRGLNGEYMRYNNPHKLSLYIVSLLPIITWSKAAIAPFVIQHNIGFVVDSLTEIEGRILTMHSSTYQLYVDNLLRLRDKLLMGMYTKQAITKALHVYE</sequence>